<evidence type="ECO:0000313" key="2">
    <source>
        <dbReference type="EMBL" id="KIL57994.1"/>
    </source>
</evidence>
<keyword evidence="3" id="KW-1185">Reference proteome</keyword>
<reference evidence="2 3" key="1">
    <citation type="submission" date="2014-04" db="EMBL/GenBank/DDBJ databases">
        <title>Evolutionary Origins and Diversification of the Mycorrhizal Mutualists.</title>
        <authorList>
            <consortium name="DOE Joint Genome Institute"/>
            <consortium name="Mycorrhizal Genomics Consortium"/>
            <person name="Kohler A."/>
            <person name="Kuo A."/>
            <person name="Nagy L.G."/>
            <person name="Floudas D."/>
            <person name="Copeland A."/>
            <person name="Barry K.W."/>
            <person name="Cichocki N."/>
            <person name="Veneault-Fourrey C."/>
            <person name="LaButti K."/>
            <person name="Lindquist E.A."/>
            <person name="Lipzen A."/>
            <person name="Lundell T."/>
            <person name="Morin E."/>
            <person name="Murat C."/>
            <person name="Riley R."/>
            <person name="Ohm R."/>
            <person name="Sun H."/>
            <person name="Tunlid A."/>
            <person name="Henrissat B."/>
            <person name="Grigoriev I.V."/>
            <person name="Hibbett D.S."/>
            <person name="Martin F."/>
        </authorList>
    </citation>
    <scope>NUCLEOTIDE SEQUENCE [LARGE SCALE GENOMIC DNA]</scope>
    <source>
        <strain evidence="2 3">Koide BX008</strain>
    </source>
</reference>
<accession>A0A0C2SVC7</accession>
<dbReference type="InParanoid" id="A0A0C2SVC7"/>
<dbReference type="EMBL" id="KN818350">
    <property type="protein sequence ID" value="KIL57994.1"/>
    <property type="molecule type" value="Genomic_DNA"/>
</dbReference>
<protein>
    <submittedName>
        <fullName evidence="2">Uncharacterized protein</fullName>
    </submittedName>
</protein>
<proteinExistence type="predicted"/>
<evidence type="ECO:0000256" key="1">
    <source>
        <dbReference type="SAM" id="MobiDB-lite"/>
    </source>
</evidence>
<sequence length="65" mass="7253">MYKAKEVLLSNNPRGSMPDIALPRHRFWGMRGKTRFTVHANQSINSGPRLSSPADAKSRQPVCTS</sequence>
<dbReference type="Proteomes" id="UP000054549">
    <property type="component" value="Unassembled WGS sequence"/>
</dbReference>
<evidence type="ECO:0000313" key="3">
    <source>
        <dbReference type="Proteomes" id="UP000054549"/>
    </source>
</evidence>
<dbReference type="HOGENOM" id="CLU_2849195_0_0_1"/>
<organism evidence="2 3">
    <name type="scientific">Amanita muscaria (strain Koide BX008)</name>
    <dbReference type="NCBI Taxonomy" id="946122"/>
    <lineage>
        <taxon>Eukaryota</taxon>
        <taxon>Fungi</taxon>
        <taxon>Dikarya</taxon>
        <taxon>Basidiomycota</taxon>
        <taxon>Agaricomycotina</taxon>
        <taxon>Agaricomycetes</taxon>
        <taxon>Agaricomycetidae</taxon>
        <taxon>Agaricales</taxon>
        <taxon>Pluteineae</taxon>
        <taxon>Amanitaceae</taxon>
        <taxon>Amanita</taxon>
    </lineage>
</organism>
<feature type="region of interest" description="Disordered" evidence="1">
    <location>
        <begin position="39"/>
        <end position="65"/>
    </location>
</feature>
<name>A0A0C2SVC7_AMAMK</name>
<feature type="region of interest" description="Disordered" evidence="1">
    <location>
        <begin position="1"/>
        <end position="20"/>
    </location>
</feature>
<gene>
    <name evidence="2" type="ORF">M378DRAFT_346452</name>
</gene>
<feature type="compositionally biased region" description="Polar residues" evidence="1">
    <location>
        <begin position="39"/>
        <end position="49"/>
    </location>
</feature>
<dbReference type="AlphaFoldDB" id="A0A0C2SVC7"/>